<dbReference type="EC" id="2.1.1.61" evidence="10"/>
<comment type="similarity">
    <text evidence="10">In the N-terminal section; belongs to the methyltransferase superfamily. tRNA (mnm(5)s(2)U34)-methyltransferase family.</text>
</comment>
<dbReference type="GO" id="GO:0032259">
    <property type="term" value="P:methylation"/>
    <property type="evidence" value="ECO:0007669"/>
    <property type="project" value="UniProtKB-KW"/>
</dbReference>
<protein>
    <recommendedName>
        <fullName evidence="10">tRNA 5-methylaminomethyl-2-thiouridine biosynthesis bifunctional protein MnmC</fullName>
        <shortName evidence="10">tRNA mnm(5)s(2)U biosynthesis bifunctional protein</shortName>
    </recommendedName>
    <domain>
        <recommendedName>
            <fullName evidence="10">tRNA (mnm(5)s(2)U34)-methyltransferase</fullName>
            <ecNumber evidence="10">2.1.1.61</ecNumber>
        </recommendedName>
    </domain>
    <domain>
        <recommendedName>
            <fullName evidence="10">FAD-dependent cmnm(5)s(2)U34 oxidoreductase</fullName>
            <ecNumber evidence="10">1.5.-.-</ecNumber>
        </recommendedName>
    </domain>
</protein>
<comment type="cofactor">
    <cofactor evidence="10">
        <name>FAD</name>
        <dbReference type="ChEBI" id="CHEBI:57692"/>
    </cofactor>
</comment>
<evidence type="ECO:0000259" key="12">
    <source>
        <dbReference type="Pfam" id="PF05430"/>
    </source>
</evidence>
<dbReference type="SUPFAM" id="SSF51905">
    <property type="entry name" value="FAD/NAD(P)-binding domain"/>
    <property type="match status" value="1"/>
</dbReference>
<evidence type="ECO:0000256" key="4">
    <source>
        <dbReference type="ARBA" id="ARBA00022679"/>
    </source>
</evidence>
<dbReference type="Pfam" id="PF01266">
    <property type="entry name" value="DAO"/>
    <property type="match status" value="1"/>
</dbReference>
<dbReference type="Gene3D" id="3.50.50.60">
    <property type="entry name" value="FAD/NAD(P)-binding domain"/>
    <property type="match status" value="1"/>
</dbReference>
<dbReference type="GO" id="GO:0016645">
    <property type="term" value="F:oxidoreductase activity, acting on the CH-NH group of donors"/>
    <property type="evidence" value="ECO:0007669"/>
    <property type="project" value="InterPro"/>
</dbReference>
<dbReference type="GO" id="GO:0002098">
    <property type="term" value="P:tRNA wobble uridine modification"/>
    <property type="evidence" value="ECO:0007669"/>
    <property type="project" value="TreeGrafter"/>
</dbReference>
<sequence>MSQLTHAKVHFTAQGIPYAEAFADVYFSDAGGLAETDYVFLQQNGLPQRWHTHTADTFHIVETGFGTGANFLVTWQRFCQFKQQHPDAQCQRLYFSSIEKYPLTLADLQQALQVHADQPELQPLIQQLLQQYPLGVSGCHRLVFDHGRVIVDLWLGDVSEVLPNLTPADAIYLDGFAPSKNPEMWQPKLFTDLAKISHANTSIATFTAAGMVKRGLQQAGFSVKKVQGFGRKREMLTATAPSVTSDNNNCFNTPSVETAHATKANAHKEVTIIGGGIASLCTALALQQRNINVHLICADNDVAMQASQNRQGAIYPSLHAQVTENSQLQVQAFLYARQFYQRWQQRGLDFKLDFCGMIHLGTTPQLQYRQSKIVTLWPEQLVSAVDAQQATAIAGLALQHSGIYYPLAGWLNPKQFCQAALAYLQQQSNFRFSNNTQVLNMQRQTDNWLISAASKTFTSDYIVLAAGSQLAKFATTHALPIITTRGQVSHVSQPKMAGLKTVLCHKGYITPAWQGLHSIGATFDRQSTTAFISSNDDAENMQQVAEQLDSPEWLSGAKVHSACAAFRAGLPDQSPIAAEIEPAFFALGGFGARGIMYAPMLAELIACQICTEPLPLTQLQRHNLSAARFKPKNK</sequence>
<dbReference type="GO" id="GO:0004808">
    <property type="term" value="F:tRNA (5-methylaminomethyl-2-thiouridylate)(34)-methyltransferase activity"/>
    <property type="evidence" value="ECO:0007669"/>
    <property type="project" value="UniProtKB-EC"/>
</dbReference>
<evidence type="ECO:0000256" key="10">
    <source>
        <dbReference type="HAMAP-Rule" id="MF_01102"/>
    </source>
</evidence>
<feature type="domain" description="MnmC-like methyltransferase" evidence="12">
    <location>
        <begin position="119"/>
        <end position="240"/>
    </location>
</feature>
<evidence type="ECO:0000313" key="14">
    <source>
        <dbReference type="Proteomes" id="UP000242258"/>
    </source>
</evidence>
<keyword evidence="14" id="KW-1185">Reference proteome</keyword>
<dbReference type="GO" id="GO:0050660">
    <property type="term" value="F:flavin adenine dinucleotide binding"/>
    <property type="evidence" value="ECO:0007669"/>
    <property type="project" value="UniProtKB-UniRule"/>
</dbReference>
<dbReference type="HAMAP" id="MF_01102">
    <property type="entry name" value="MnmC"/>
    <property type="match status" value="1"/>
</dbReference>
<dbReference type="NCBIfam" id="NF033855">
    <property type="entry name" value="tRNA_MNMC2"/>
    <property type="match status" value="1"/>
</dbReference>
<comment type="caution">
    <text evidence="13">The sequence shown here is derived from an EMBL/GenBank/DDBJ whole genome shotgun (WGS) entry which is preliminary data.</text>
</comment>
<comment type="function">
    <text evidence="10">Catalyzes the last two steps in the biosynthesis of 5-methylaminomethyl-2-thiouridine (mnm(5)s(2)U) at the wobble position (U34) in tRNA. Catalyzes the FAD-dependent demodification of cmnm(5)s(2)U34 to nm(5)s(2)U34, followed by the transfer of a methyl group from S-adenosyl-L-methionine to nm(5)s(2)U34, to form mnm(5)s(2)U34.</text>
</comment>
<comment type="catalytic activity">
    <reaction evidence="10">
        <text>5-aminomethyl-2-thiouridine(34) in tRNA + S-adenosyl-L-methionine = 5-methylaminomethyl-2-thiouridine(34) in tRNA + S-adenosyl-L-homocysteine + H(+)</text>
        <dbReference type="Rhea" id="RHEA:19569"/>
        <dbReference type="Rhea" id="RHEA-COMP:10195"/>
        <dbReference type="Rhea" id="RHEA-COMP:10197"/>
        <dbReference type="ChEBI" id="CHEBI:15378"/>
        <dbReference type="ChEBI" id="CHEBI:57856"/>
        <dbReference type="ChEBI" id="CHEBI:59789"/>
        <dbReference type="ChEBI" id="CHEBI:74454"/>
        <dbReference type="ChEBI" id="CHEBI:74455"/>
        <dbReference type="EC" id="2.1.1.61"/>
    </reaction>
</comment>
<dbReference type="PANTHER" id="PTHR13847">
    <property type="entry name" value="SARCOSINE DEHYDROGENASE-RELATED"/>
    <property type="match status" value="1"/>
</dbReference>
<keyword evidence="2 10" id="KW-0489">Methyltransferase</keyword>
<evidence type="ECO:0000256" key="1">
    <source>
        <dbReference type="ARBA" id="ARBA00022490"/>
    </source>
</evidence>
<evidence type="ECO:0000256" key="7">
    <source>
        <dbReference type="ARBA" id="ARBA00022827"/>
    </source>
</evidence>
<evidence type="ECO:0000259" key="11">
    <source>
        <dbReference type="Pfam" id="PF01266"/>
    </source>
</evidence>
<keyword evidence="9 10" id="KW-0511">Multifunctional enzyme</keyword>
<evidence type="ECO:0000256" key="5">
    <source>
        <dbReference type="ARBA" id="ARBA00022691"/>
    </source>
</evidence>
<comment type="similarity">
    <text evidence="10">In the C-terminal section; belongs to the DAO family.</text>
</comment>
<evidence type="ECO:0000313" key="13">
    <source>
        <dbReference type="EMBL" id="OEY70527.1"/>
    </source>
</evidence>
<dbReference type="Gene3D" id="3.30.9.10">
    <property type="entry name" value="D-Amino Acid Oxidase, subunit A, domain 2"/>
    <property type="match status" value="1"/>
</dbReference>
<keyword evidence="4 10" id="KW-0808">Transferase</keyword>
<keyword evidence="8 10" id="KW-0560">Oxidoreductase</keyword>
<dbReference type="EC" id="1.5.-.-" evidence="10"/>
<dbReference type="EMBL" id="MKEK01000001">
    <property type="protein sequence ID" value="OEY70527.1"/>
    <property type="molecule type" value="Genomic_DNA"/>
</dbReference>
<dbReference type="GO" id="GO:0005737">
    <property type="term" value="C:cytoplasm"/>
    <property type="evidence" value="ECO:0007669"/>
    <property type="project" value="UniProtKB-SubCell"/>
</dbReference>
<evidence type="ECO:0000256" key="2">
    <source>
        <dbReference type="ARBA" id="ARBA00022603"/>
    </source>
</evidence>
<feature type="region of interest" description="tRNA (mnm(5)s(2)U34)-methyltransferase" evidence="10">
    <location>
        <begin position="1"/>
        <end position="241"/>
    </location>
</feature>
<evidence type="ECO:0000256" key="8">
    <source>
        <dbReference type="ARBA" id="ARBA00023002"/>
    </source>
</evidence>
<evidence type="ECO:0000256" key="9">
    <source>
        <dbReference type="ARBA" id="ARBA00023268"/>
    </source>
</evidence>
<dbReference type="PANTHER" id="PTHR13847:SF283">
    <property type="entry name" value="TRNA 5-METHYLAMINOMETHYL-2-THIOURIDINE BIOSYNTHESIS BIFUNCTIONAL PROTEIN MNMC"/>
    <property type="match status" value="1"/>
</dbReference>
<dbReference type="InterPro" id="IPR017610">
    <property type="entry name" value="tRNA_S-uridine_synth_MnmC_C"/>
</dbReference>
<dbReference type="InterPro" id="IPR008471">
    <property type="entry name" value="MnmC-like_methylTransf"/>
</dbReference>
<proteinExistence type="inferred from homology"/>
<dbReference type="InterPro" id="IPR029063">
    <property type="entry name" value="SAM-dependent_MTases_sf"/>
</dbReference>
<dbReference type="InterPro" id="IPR006076">
    <property type="entry name" value="FAD-dep_OxRdtase"/>
</dbReference>
<name>A0A1E7Q8Q3_9GAMM</name>
<keyword evidence="6 10" id="KW-0819">tRNA processing</keyword>
<gene>
    <name evidence="10" type="primary">mnmC</name>
    <name evidence="13" type="ORF">BI198_13870</name>
</gene>
<evidence type="ECO:0000256" key="3">
    <source>
        <dbReference type="ARBA" id="ARBA00022630"/>
    </source>
</evidence>
<keyword evidence="3 10" id="KW-0285">Flavoprotein</keyword>
<comment type="subcellular location">
    <subcellularLocation>
        <location evidence="10">Cytoplasm</location>
    </subcellularLocation>
</comment>
<evidence type="ECO:0000256" key="6">
    <source>
        <dbReference type="ARBA" id="ARBA00022694"/>
    </source>
</evidence>
<dbReference type="Pfam" id="PF05430">
    <property type="entry name" value="Methyltransf_30"/>
    <property type="match status" value="1"/>
</dbReference>
<dbReference type="NCBIfam" id="NF002481">
    <property type="entry name" value="PRK01747.1-2"/>
    <property type="match status" value="1"/>
</dbReference>
<dbReference type="Gene3D" id="3.40.50.150">
    <property type="entry name" value="Vaccinia Virus protein VP39"/>
    <property type="match status" value="1"/>
</dbReference>
<organism evidence="13 14">
    <name type="scientific">Rheinheimera salexigens</name>
    <dbReference type="NCBI Taxonomy" id="1628148"/>
    <lineage>
        <taxon>Bacteria</taxon>
        <taxon>Pseudomonadati</taxon>
        <taxon>Pseudomonadota</taxon>
        <taxon>Gammaproteobacteria</taxon>
        <taxon>Chromatiales</taxon>
        <taxon>Chromatiaceae</taxon>
        <taxon>Rheinheimera</taxon>
    </lineage>
</organism>
<dbReference type="STRING" id="1628148.BI198_13870"/>
<dbReference type="InterPro" id="IPR023032">
    <property type="entry name" value="tRNA_MAMT_biosynth_bifunc_MnmC"/>
</dbReference>
<dbReference type="RefSeq" id="WP_070050081.1">
    <property type="nucleotide sequence ID" value="NZ_CBCSDO010000002.1"/>
</dbReference>
<dbReference type="OrthoDB" id="9786494at2"/>
<dbReference type="InterPro" id="IPR047785">
    <property type="entry name" value="tRNA_MNMC2"/>
</dbReference>
<feature type="region of interest" description="FAD-dependent cmnm(5)s(2)U34 oxidoreductase" evidence="10">
    <location>
        <begin position="273"/>
        <end position="634"/>
    </location>
</feature>
<dbReference type="AlphaFoldDB" id="A0A1E7Q8Q3"/>
<feature type="domain" description="FAD dependent oxidoreductase" evidence="11">
    <location>
        <begin position="270"/>
        <end position="606"/>
    </location>
</feature>
<dbReference type="NCBIfam" id="TIGR03197">
    <property type="entry name" value="MnmC_Cterm"/>
    <property type="match status" value="1"/>
</dbReference>
<keyword evidence="1 10" id="KW-0963">Cytoplasm</keyword>
<dbReference type="InterPro" id="IPR036188">
    <property type="entry name" value="FAD/NAD-bd_sf"/>
</dbReference>
<keyword evidence="5 10" id="KW-0949">S-adenosyl-L-methionine</keyword>
<keyword evidence="7 10" id="KW-0274">FAD</keyword>
<dbReference type="Proteomes" id="UP000242258">
    <property type="component" value="Unassembled WGS sequence"/>
</dbReference>
<accession>A0A1E7Q8Q3</accession>
<reference evidence="14" key="1">
    <citation type="submission" date="2016-09" db="EMBL/GenBank/DDBJ databases">
        <authorList>
            <person name="Wan X."/>
            <person name="Hou S."/>
        </authorList>
    </citation>
    <scope>NUCLEOTIDE SEQUENCE [LARGE SCALE GENOMIC DNA]</scope>
    <source>
        <strain evidence="14">KH87</strain>
    </source>
</reference>